<organism evidence="3 4">
    <name type="scientific">Stylonychia lemnae</name>
    <name type="common">Ciliate</name>
    <dbReference type="NCBI Taxonomy" id="5949"/>
    <lineage>
        <taxon>Eukaryota</taxon>
        <taxon>Sar</taxon>
        <taxon>Alveolata</taxon>
        <taxon>Ciliophora</taxon>
        <taxon>Intramacronucleata</taxon>
        <taxon>Spirotrichea</taxon>
        <taxon>Stichotrichia</taxon>
        <taxon>Sporadotrichida</taxon>
        <taxon>Oxytrichidae</taxon>
        <taxon>Stylonychinae</taxon>
        <taxon>Stylonychia</taxon>
    </lineage>
</organism>
<keyword evidence="2" id="KW-0812">Transmembrane</keyword>
<gene>
    <name evidence="3" type="primary">Contig6971.g7458</name>
    <name evidence="3" type="ORF">STYLEM_6007</name>
</gene>
<feature type="compositionally biased region" description="Polar residues" evidence="1">
    <location>
        <begin position="177"/>
        <end position="188"/>
    </location>
</feature>
<feature type="region of interest" description="Disordered" evidence="1">
    <location>
        <begin position="158"/>
        <end position="188"/>
    </location>
</feature>
<dbReference type="AlphaFoldDB" id="A0A078A652"/>
<keyword evidence="4" id="KW-1185">Reference proteome</keyword>
<name>A0A078A652_STYLE</name>
<keyword evidence="2" id="KW-1133">Transmembrane helix</keyword>
<dbReference type="OrthoDB" id="331948at2759"/>
<evidence type="ECO:0000313" key="3">
    <source>
        <dbReference type="EMBL" id="CDW77040.1"/>
    </source>
</evidence>
<dbReference type="InParanoid" id="A0A078A652"/>
<dbReference type="Proteomes" id="UP000039865">
    <property type="component" value="Unassembled WGS sequence"/>
</dbReference>
<evidence type="ECO:0000256" key="1">
    <source>
        <dbReference type="SAM" id="MobiDB-lite"/>
    </source>
</evidence>
<feature type="compositionally biased region" description="Basic and acidic residues" evidence="1">
    <location>
        <begin position="158"/>
        <end position="170"/>
    </location>
</feature>
<reference evidence="3 4" key="1">
    <citation type="submission" date="2014-06" db="EMBL/GenBank/DDBJ databases">
        <authorList>
            <person name="Swart Estienne"/>
        </authorList>
    </citation>
    <scope>NUCLEOTIDE SEQUENCE [LARGE SCALE GENOMIC DNA]</scope>
    <source>
        <strain evidence="3 4">130c</strain>
    </source>
</reference>
<accession>A0A078A652</accession>
<evidence type="ECO:0000256" key="2">
    <source>
        <dbReference type="SAM" id="Phobius"/>
    </source>
</evidence>
<dbReference type="EMBL" id="CCKQ01005779">
    <property type="protein sequence ID" value="CDW77040.1"/>
    <property type="molecule type" value="Genomic_DNA"/>
</dbReference>
<keyword evidence="2" id="KW-0472">Membrane</keyword>
<evidence type="ECO:0000313" key="4">
    <source>
        <dbReference type="Proteomes" id="UP000039865"/>
    </source>
</evidence>
<protein>
    <submittedName>
        <fullName evidence="3">Uncharacterized protein</fullName>
    </submittedName>
</protein>
<feature type="transmembrane region" description="Helical" evidence="2">
    <location>
        <begin position="58"/>
        <end position="82"/>
    </location>
</feature>
<feature type="transmembrane region" description="Helical" evidence="2">
    <location>
        <begin position="20"/>
        <end position="46"/>
    </location>
</feature>
<sequence length="270" mass="30880">MYSSLKDVIIAHPVPDVCLTWIITALGQITVLDFGIESISYYCLFIRFMDGGWKWNEVINLLTLLVLITLDCCVAVLITIFLKFHIKLLSENKTTLENLEAKGTPFVSRFDKGFYRNIEQVFGNNRFLWPFPLYLESGKPIGDGVYWEIEKLINEQQPKSDKFVHDKSDNDGDETDGSSQKGQTFNGNQNTLQIKYPQQQMNKSDRAKFEGQIQANNSQPVIIMKDPSNILEIHNPPQNVTSQLKAVISVSNQRLQRKQHTSGNHIMQKK</sequence>
<proteinExistence type="predicted"/>